<gene>
    <name evidence="1" type="ORF">BDN72DRAFT_850554</name>
</gene>
<accession>A0ACD3A400</accession>
<evidence type="ECO:0000313" key="1">
    <source>
        <dbReference type="EMBL" id="TFK60376.1"/>
    </source>
</evidence>
<evidence type="ECO:0000313" key="2">
    <source>
        <dbReference type="Proteomes" id="UP000308600"/>
    </source>
</evidence>
<feature type="non-terminal residue" evidence="1">
    <location>
        <position position="1"/>
    </location>
</feature>
<organism evidence="1 2">
    <name type="scientific">Pluteus cervinus</name>
    <dbReference type="NCBI Taxonomy" id="181527"/>
    <lineage>
        <taxon>Eukaryota</taxon>
        <taxon>Fungi</taxon>
        <taxon>Dikarya</taxon>
        <taxon>Basidiomycota</taxon>
        <taxon>Agaricomycotina</taxon>
        <taxon>Agaricomycetes</taxon>
        <taxon>Agaricomycetidae</taxon>
        <taxon>Agaricales</taxon>
        <taxon>Pluteineae</taxon>
        <taxon>Pluteaceae</taxon>
        <taxon>Pluteus</taxon>
    </lineage>
</organism>
<sequence length="494" mass="56622">MLTVLVLTLAFFRVQAAPFSEAGPATNPTLAHTVFFGIQPRSADAEANMRTLYDIVRSCLFTIAACVYRAIHQNIPDPKATMWGRLQVRIKITIYALIAPELMIWWAMRQRYAAIEIAKGVNELKYDLNWTQTHGQFAQMGGFARKDNKCVLHPSTLIDLIKAGRIDLDQLKLTKDDIDDKSKGDVLSKAVVAFQTTWFVFECIARLQQKLPLLELEVVTLAFAVLNVITYALWWYKPLNVLRPIYLHIRETPENWSLGQIEYVEDDGCWKTIWERFLKRPFLAVARPILRLFGVVVQTESQAEQKGDGMVARAKVAVRKMIDAIQKDVGKRWWWLRVWVLWMEQLFVAVAGPLLDLFGDEEVHNEATHVSIFYGMTTPEEKTNLVWRLSCFIGMIFGAIHFLAWDSSFPTRTELLLWRISSIVLVAQPALVLLALSFGGLFFVIFFWPFSFVVGPIAYILARFCVLVLAFLTLHHLPPRALDSITWTFYIPHL</sequence>
<dbReference type="Proteomes" id="UP000308600">
    <property type="component" value="Unassembled WGS sequence"/>
</dbReference>
<reference evidence="1 2" key="1">
    <citation type="journal article" date="2019" name="Nat. Ecol. Evol.">
        <title>Megaphylogeny resolves global patterns of mushroom evolution.</title>
        <authorList>
            <person name="Varga T."/>
            <person name="Krizsan K."/>
            <person name="Foldi C."/>
            <person name="Dima B."/>
            <person name="Sanchez-Garcia M."/>
            <person name="Sanchez-Ramirez S."/>
            <person name="Szollosi G.J."/>
            <person name="Szarkandi J.G."/>
            <person name="Papp V."/>
            <person name="Albert L."/>
            <person name="Andreopoulos W."/>
            <person name="Angelini C."/>
            <person name="Antonin V."/>
            <person name="Barry K.W."/>
            <person name="Bougher N.L."/>
            <person name="Buchanan P."/>
            <person name="Buyck B."/>
            <person name="Bense V."/>
            <person name="Catcheside P."/>
            <person name="Chovatia M."/>
            <person name="Cooper J."/>
            <person name="Damon W."/>
            <person name="Desjardin D."/>
            <person name="Finy P."/>
            <person name="Geml J."/>
            <person name="Haridas S."/>
            <person name="Hughes K."/>
            <person name="Justo A."/>
            <person name="Karasinski D."/>
            <person name="Kautmanova I."/>
            <person name="Kiss B."/>
            <person name="Kocsube S."/>
            <person name="Kotiranta H."/>
            <person name="LaButti K.M."/>
            <person name="Lechner B.E."/>
            <person name="Liimatainen K."/>
            <person name="Lipzen A."/>
            <person name="Lukacs Z."/>
            <person name="Mihaltcheva S."/>
            <person name="Morgado L.N."/>
            <person name="Niskanen T."/>
            <person name="Noordeloos M.E."/>
            <person name="Ohm R.A."/>
            <person name="Ortiz-Santana B."/>
            <person name="Ovrebo C."/>
            <person name="Racz N."/>
            <person name="Riley R."/>
            <person name="Savchenko A."/>
            <person name="Shiryaev A."/>
            <person name="Soop K."/>
            <person name="Spirin V."/>
            <person name="Szebenyi C."/>
            <person name="Tomsovsky M."/>
            <person name="Tulloss R.E."/>
            <person name="Uehling J."/>
            <person name="Grigoriev I.V."/>
            <person name="Vagvolgyi C."/>
            <person name="Papp T."/>
            <person name="Martin F.M."/>
            <person name="Miettinen O."/>
            <person name="Hibbett D.S."/>
            <person name="Nagy L.G."/>
        </authorList>
    </citation>
    <scope>NUCLEOTIDE SEQUENCE [LARGE SCALE GENOMIC DNA]</scope>
    <source>
        <strain evidence="1 2">NL-1719</strain>
    </source>
</reference>
<keyword evidence="2" id="KW-1185">Reference proteome</keyword>
<dbReference type="EMBL" id="ML208785">
    <property type="protein sequence ID" value="TFK60376.1"/>
    <property type="molecule type" value="Genomic_DNA"/>
</dbReference>
<protein>
    <submittedName>
        <fullName evidence="1">Uncharacterized protein</fullName>
    </submittedName>
</protein>
<name>A0ACD3A400_9AGAR</name>
<proteinExistence type="predicted"/>